<dbReference type="AlphaFoldDB" id="A0A6I9Q7K4"/>
<gene>
    <name evidence="11" type="primary">LOC105032025</name>
</gene>
<comment type="subcellular location">
    <subcellularLocation>
        <location evidence="1 8">Cell membrane</location>
        <topology evidence="1 8">Multi-pass membrane protein</topology>
    </subcellularLocation>
</comment>
<dbReference type="RefSeq" id="XP_010904649.1">
    <property type="nucleotide sequence ID" value="XM_010906347.3"/>
</dbReference>
<evidence type="ECO:0000256" key="8">
    <source>
        <dbReference type="RuleBase" id="RU361233"/>
    </source>
</evidence>
<feature type="transmembrane region" description="Helical" evidence="8">
    <location>
        <begin position="74"/>
        <end position="95"/>
    </location>
</feature>
<dbReference type="PANTHER" id="PTHR36488">
    <property type="entry name" value="CASP-LIKE PROTEIN 1U1"/>
    <property type="match status" value="1"/>
</dbReference>
<keyword evidence="7 8" id="KW-0472">Membrane</keyword>
<dbReference type="NCBIfam" id="TIGR01569">
    <property type="entry name" value="A_tha_TIGR01569"/>
    <property type="match status" value="1"/>
</dbReference>
<dbReference type="Pfam" id="PF04535">
    <property type="entry name" value="CASP_dom"/>
    <property type="match status" value="1"/>
</dbReference>
<feature type="transmembrane region" description="Helical" evidence="8">
    <location>
        <begin position="149"/>
        <end position="173"/>
    </location>
</feature>
<dbReference type="OrthoDB" id="610574at2759"/>
<evidence type="ECO:0000313" key="11">
    <source>
        <dbReference type="RefSeq" id="XP_010904649.1"/>
    </source>
</evidence>
<evidence type="ECO:0000256" key="4">
    <source>
        <dbReference type="ARBA" id="ARBA00022475"/>
    </source>
</evidence>
<feature type="transmembrane region" description="Helical" evidence="8">
    <location>
        <begin position="107"/>
        <end position="129"/>
    </location>
</feature>
<keyword evidence="5 8" id="KW-0812">Transmembrane</keyword>
<dbReference type="GeneID" id="105032025"/>
<feature type="transmembrane region" description="Helical" evidence="8">
    <location>
        <begin position="20"/>
        <end position="44"/>
    </location>
</feature>
<evidence type="ECO:0000256" key="3">
    <source>
        <dbReference type="ARBA" id="ARBA00011489"/>
    </source>
</evidence>
<evidence type="ECO:0000256" key="1">
    <source>
        <dbReference type="ARBA" id="ARBA00004651"/>
    </source>
</evidence>
<dbReference type="GO" id="GO:0005886">
    <property type="term" value="C:plasma membrane"/>
    <property type="evidence" value="ECO:0007669"/>
    <property type="project" value="UniProtKB-SubCell"/>
</dbReference>
<dbReference type="InterPro" id="IPR044173">
    <property type="entry name" value="CASPL"/>
</dbReference>
<name>A0A6I9Q7K4_ELAGV</name>
<comment type="subunit">
    <text evidence="3 8">Homodimer and heterodimers.</text>
</comment>
<evidence type="ECO:0000256" key="2">
    <source>
        <dbReference type="ARBA" id="ARBA00007651"/>
    </source>
</evidence>
<keyword evidence="4 8" id="KW-1003">Cell membrane</keyword>
<dbReference type="FunCoup" id="A0A6I9Q7K4">
    <property type="interactions" value="942"/>
</dbReference>
<dbReference type="InParanoid" id="A0A6I9Q7K4"/>
<accession>A0A6I9Q7K4</accession>
<proteinExistence type="inferred from homology"/>
<dbReference type="InterPro" id="IPR006459">
    <property type="entry name" value="CASP/CASPL"/>
</dbReference>
<evidence type="ECO:0000313" key="10">
    <source>
        <dbReference type="Proteomes" id="UP000504607"/>
    </source>
</evidence>
<dbReference type="InterPro" id="IPR006702">
    <property type="entry name" value="CASP_dom"/>
</dbReference>
<keyword evidence="10" id="KW-1185">Reference proteome</keyword>
<reference evidence="11" key="1">
    <citation type="submission" date="2025-08" db="UniProtKB">
        <authorList>
            <consortium name="RefSeq"/>
        </authorList>
    </citation>
    <scope>IDENTIFICATION</scope>
</reference>
<dbReference type="KEGG" id="egu:105032025"/>
<sequence>MAIENGNETKVGYRHKARVLGLLLVLLRLAALLATVTATIVMALNKQTKSITAAFVGTNPIIQTFTAKFQQTPAFVYFVIANAVASLYNLLVLLLRPFMKRKAHEIFEHLGGMVMVSVVASGAAAAAAMAELGKNGNLHARWNPICNRFDAFCCRGGVALIASFIGASLLMILNTVSTITLYKNVASQD</sequence>
<evidence type="ECO:0000259" key="9">
    <source>
        <dbReference type="Pfam" id="PF04535"/>
    </source>
</evidence>
<comment type="similarity">
    <text evidence="2 8">Belongs to the Casparian strip membrane proteins (CASP) family.</text>
</comment>
<organism evidence="10 11">
    <name type="scientific">Elaeis guineensis var. tenera</name>
    <name type="common">Oil palm</name>
    <dbReference type="NCBI Taxonomy" id="51953"/>
    <lineage>
        <taxon>Eukaryota</taxon>
        <taxon>Viridiplantae</taxon>
        <taxon>Streptophyta</taxon>
        <taxon>Embryophyta</taxon>
        <taxon>Tracheophyta</taxon>
        <taxon>Spermatophyta</taxon>
        <taxon>Magnoliopsida</taxon>
        <taxon>Liliopsida</taxon>
        <taxon>Arecaceae</taxon>
        <taxon>Arecoideae</taxon>
        <taxon>Cocoseae</taxon>
        <taxon>Elaeidinae</taxon>
        <taxon>Elaeis</taxon>
    </lineage>
</organism>
<dbReference type="Proteomes" id="UP000504607">
    <property type="component" value="Unplaced"/>
</dbReference>
<protein>
    <recommendedName>
        <fullName evidence="8">CASP-like protein</fullName>
    </recommendedName>
</protein>
<keyword evidence="6 8" id="KW-1133">Transmembrane helix</keyword>
<evidence type="ECO:0000256" key="5">
    <source>
        <dbReference type="ARBA" id="ARBA00022692"/>
    </source>
</evidence>
<evidence type="ECO:0000256" key="7">
    <source>
        <dbReference type="ARBA" id="ARBA00023136"/>
    </source>
</evidence>
<feature type="domain" description="Casparian strip membrane protein" evidence="9">
    <location>
        <begin position="22"/>
        <end position="167"/>
    </location>
</feature>
<dbReference type="PANTHER" id="PTHR36488:SF8">
    <property type="entry name" value="CASP-LIKE PROTEIN 1U1"/>
    <property type="match status" value="1"/>
</dbReference>
<evidence type="ECO:0000256" key="6">
    <source>
        <dbReference type="ARBA" id="ARBA00022989"/>
    </source>
</evidence>